<proteinExistence type="predicted"/>
<dbReference type="InterPro" id="IPR036412">
    <property type="entry name" value="HAD-like_sf"/>
</dbReference>
<gene>
    <name evidence="1" type="primary">vanW</name>
    <name evidence="1" type="ORF">SSLFYP27_02621</name>
</gene>
<dbReference type="NCBIfam" id="TIGR01668">
    <property type="entry name" value="YqeG_hyp_ppase"/>
    <property type="match status" value="1"/>
</dbReference>
<accession>A0A6N3FRM3</accession>
<dbReference type="PANTHER" id="PTHR35788:SF1">
    <property type="entry name" value="EXPORTED PROTEIN"/>
    <property type="match status" value="1"/>
</dbReference>
<dbReference type="InterPro" id="IPR010021">
    <property type="entry name" value="PGPP1/Gep4"/>
</dbReference>
<sequence>MFNFIFPNAYVDNVFMINYEKIQKLGFKALIFDIDSTLVPHGADTTAEVDQLFKHIHELGLKTLLLSNNSDERIKDFNRNIQTLYIPMANKPNKANYLKAVKMLGVEKSEVLLIGDQMFTDVLGANLCGIQSILVKYLLHEGETKIGKKRRVEQVLLGLYNLNHYYPKRITDIIKEETKPMPKKRKLLSEIHPVFYALAEKKGILKRNIDDARGHKKFSKEKEEALLPNVVSYNASNLIKTGRGIDPVLQENKAYNIDLAASKIDKIVVHPGEEFSFWKLVGKINKQNGYRDGRVIINNKIQAGMGGGLCNLANSIHLLILHSPLTITEFHNHSDALAPDPGKRVPFATGTSISYNYVDYRFKNKTNQDVQLHLWCADKKLHAELRSEEIFPWEYRLVEEDHHFAKEGDKYYRISKIYKETVDKQTSKVLKKELVLDNHSEVLFDYDLIPQDQIRNA</sequence>
<dbReference type="AlphaFoldDB" id="A0A6N3FRM3"/>
<evidence type="ECO:0000313" key="1">
    <source>
        <dbReference type="EMBL" id="VYU54868.1"/>
    </source>
</evidence>
<name>A0A6N3FRM3_STASI</name>
<dbReference type="GO" id="GO:0008962">
    <property type="term" value="F:phosphatidylglycerophosphatase activity"/>
    <property type="evidence" value="ECO:0007669"/>
    <property type="project" value="InterPro"/>
</dbReference>
<dbReference type="InterPro" id="IPR052913">
    <property type="entry name" value="Glycopeptide_resist_protein"/>
</dbReference>
<dbReference type="RefSeq" id="WP_002480201.1">
    <property type="nucleotide sequence ID" value="NZ_CACRUO010000065.1"/>
</dbReference>
<dbReference type="InterPro" id="IPR007391">
    <property type="entry name" value="Vancomycin_resist_VanW"/>
</dbReference>
<protein>
    <submittedName>
        <fullName evidence="1">Vancomycin B-type resistance protein VanW</fullName>
    </submittedName>
</protein>
<dbReference type="PANTHER" id="PTHR35788">
    <property type="entry name" value="EXPORTED PROTEIN-RELATED"/>
    <property type="match status" value="1"/>
</dbReference>
<organism evidence="1">
    <name type="scientific">Staphylococcus simulans</name>
    <dbReference type="NCBI Taxonomy" id="1286"/>
    <lineage>
        <taxon>Bacteria</taxon>
        <taxon>Bacillati</taxon>
        <taxon>Bacillota</taxon>
        <taxon>Bacilli</taxon>
        <taxon>Bacillales</taxon>
        <taxon>Staphylococcaceae</taxon>
        <taxon>Staphylococcus</taxon>
    </lineage>
</organism>
<dbReference type="Pfam" id="PF13242">
    <property type="entry name" value="Hydrolase_like"/>
    <property type="match status" value="1"/>
</dbReference>
<reference evidence="1" key="1">
    <citation type="submission" date="2019-11" db="EMBL/GenBank/DDBJ databases">
        <authorList>
            <person name="Feng L."/>
        </authorList>
    </citation>
    <scope>NUCLEOTIDE SEQUENCE</scope>
    <source>
        <strain evidence="1">SsimulansLFYP27</strain>
    </source>
</reference>
<dbReference type="Pfam" id="PF04294">
    <property type="entry name" value="VanW"/>
    <property type="match status" value="1"/>
</dbReference>
<dbReference type="InterPro" id="IPR023214">
    <property type="entry name" value="HAD_sf"/>
</dbReference>
<dbReference type="SUPFAM" id="SSF56784">
    <property type="entry name" value="HAD-like"/>
    <property type="match status" value="1"/>
</dbReference>
<dbReference type="Gene3D" id="3.40.50.1000">
    <property type="entry name" value="HAD superfamily/HAD-like"/>
    <property type="match status" value="1"/>
</dbReference>
<dbReference type="EMBL" id="CACRUO010000065">
    <property type="protein sequence ID" value="VYU54868.1"/>
    <property type="molecule type" value="Genomic_DNA"/>
</dbReference>